<dbReference type="InterPro" id="IPR006129">
    <property type="entry name" value="AdhesinB"/>
</dbReference>
<keyword evidence="3" id="KW-0732">Signal</keyword>
<proteinExistence type="inferred from homology"/>
<dbReference type="RefSeq" id="WP_154328228.1">
    <property type="nucleotide sequence ID" value="NZ_CP045696.1"/>
</dbReference>
<evidence type="ECO:0000256" key="3">
    <source>
        <dbReference type="ARBA" id="ARBA00022729"/>
    </source>
</evidence>
<dbReference type="PANTHER" id="PTHR42953:SF3">
    <property type="entry name" value="HIGH-AFFINITY ZINC UPTAKE SYSTEM PROTEIN ZNUA"/>
    <property type="match status" value="1"/>
</dbReference>
<dbReference type="InterPro" id="IPR050492">
    <property type="entry name" value="Bact_metal-bind_prot9"/>
</dbReference>
<gene>
    <name evidence="4" type="ORF">FYJ29_03135</name>
</gene>
<dbReference type="PRINTS" id="PR00691">
    <property type="entry name" value="ADHESINB"/>
</dbReference>
<keyword evidence="2" id="KW-0813">Transport</keyword>
<evidence type="ECO:0000256" key="1">
    <source>
        <dbReference type="ARBA" id="ARBA00011028"/>
    </source>
</evidence>
<dbReference type="PROSITE" id="PS51257">
    <property type="entry name" value="PROKAR_LIPOPROTEIN"/>
    <property type="match status" value="1"/>
</dbReference>
<dbReference type="PANTHER" id="PTHR42953">
    <property type="entry name" value="HIGH-AFFINITY ZINC UPTAKE SYSTEM PROTEIN ZNUA-RELATED"/>
    <property type="match status" value="1"/>
</dbReference>
<dbReference type="InterPro" id="IPR006127">
    <property type="entry name" value="ZnuA-like"/>
</dbReference>
<dbReference type="Pfam" id="PF01297">
    <property type="entry name" value="ZnuA"/>
    <property type="match status" value="1"/>
</dbReference>
<dbReference type="GO" id="GO:0007155">
    <property type="term" value="P:cell adhesion"/>
    <property type="evidence" value="ECO:0007669"/>
    <property type="project" value="InterPro"/>
</dbReference>
<protein>
    <submittedName>
        <fullName evidence="4">Zinc ABC transporter substrate-binding protein</fullName>
    </submittedName>
</protein>
<dbReference type="SUPFAM" id="SSF53807">
    <property type="entry name" value="Helical backbone' metal receptor"/>
    <property type="match status" value="1"/>
</dbReference>
<evidence type="ECO:0000313" key="4">
    <source>
        <dbReference type="EMBL" id="MSS16764.1"/>
    </source>
</evidence>
<accession>A0A6L5XD79</accession>
<comment type="similarity">
    <text evidence="1">Belongs to the bacterial solute-binding protein 9 family.</text>
</comment>
<dbReference type="AlphaFoldDB" id="A0A6L5XD79"/>
<sequence>MKRRVDYMIPILASVAIVAIVAVMAAGCRLQQGEKPQVVVSIAPQRYLLEKIAGNKVDVLCLLEEQSNPENYEPKTSDMMKLERAQAYFTIGNIGYESAIVGKVRNNNPQLCIFDTSAGIKLLRGQDADDGEYDPHVWTSVKNAKVIAHNMLLGLVKLYPKHKRYFVKNYDALSTSLDTLDRHIALQLAPVKGCTFIDWHPSLSYFARDYGLHQLALDNGKEPSARDLARRIDLARKSGARVIFVQRQFDSRAASAVNKQIGCSAVEINPMSGDWADEMSRIASALAATAR</sequence>
<organism evidence="4 5">
    <name type="scientific">Sodaliphilus pleomorphus</name>
    <dbReference type="NCBI Taxonomy" id="2606626"/>
    <lineage>
        <taxon>Bacteria</taxon>
        <taxon>Pseudomonadati</taxon>
        <taxon>Bacteroidota</taxon>
        <taxon>Bacteroidia</taxon>
        <taxon>Bacteroidales</taxon>
        <taxon>Muribaculaceae</taxon>
        <taxon>Sodaliphilus</taxon>
    </lineage>
</organism>
<dbReference type="Proteomes" id="UP000483362">
    <property type="component" value="Unassembled WGS sequence"/>
</dbReference>
<reference evidence="4 5" key="1">
    <citation type="submission" date="2019-08" db="EMBL/GenBank/DDBJ databases">
        <title>In-depth cultivation of the pig gut microbiome towards novel bacterial diversity and tailored functional studies.</title>
        <authorList>
            <person name="Wylensek D."/>
            <person name="Hitch T.C.A."/>
            <person name="Clavel T."/>
        </authorList>
    </citation>
    <scope>NUCLEOTIDE SEQUENCE [LARGE SCALE GENOMIC DNA]</scope>
    <source>
        <strain evidence="4 5">Oil-RF-744-WCA-WT-10</strain>
    </source>
</reference>
<evidence type="ECO:0000313" key="5">
    <source>
        <dbReference type="Proteomes" id="UP000483362"/>
    </source>
</evidence>
<dbReference type="EMBL" id="VULT01000004">
    <property type="protein sequence ID" value="MSS16764.1"/>
    <property type="molecule type" value="Genomic_DNA"/>
</dbReference>
<dbReference type="Gene3D" id="3.40.50.1980">
    <property type="entry name" value="Nitrogenase molybdenum iron protein domain"/>
    <property type="match status" value="2"/>
</dbReference>
<dbReference type="GO" id="GO:0046872">
    <property type="term" value="F:metal ion binding"/>
    <property type="evidence" value="ECO:0007669"/>
    <property type="project" value="InterPro"/>
</dbReference>
<comment type="caution">
    <text evidence="4">The sequence shown here is derived from an EMBL/GenBank/DDBJ whole genome shotgun (WGS) entry which is preliminary data.</text>
</comment>
<keyword evidence="5" id="KW-1185">Reference proteome</keyword>
<name>A0A6L5XD79_9BACT</name>
<dbReference type="GO" id="GO:0030001">
    <property type="term" value="P:metal ion transport"/>
    <property type="evidence" value="ECO:0007669"/>
    <property type="project" value="InterPro"/>
</dbReference>
<evidence type="ECO:0000256" key="2">
    <source>
        <dbReference type="ARBA" id="ARBA00022448"/>
    </source>
</evidence>